<reference evidence="1 2" key="1">
    <citation type="submission" date="2023-10" db="EMBL/GenBank/DDBJ databases">
        <title>Bacteria for the degradation of biodegradable plastic PBAT(Polybutylene adipate terephthalate).</title>
        <authorList>
            <person name="Weon H.-Y."/>
            <person name="Yeon J."/>
        </authorList>
    </citation>
    <scope>NUCLEOTIDE SEQUENCE [LARGE SCALE GENOMIC DNA]</scope>
    <source>
        <strain evidence="1 2">SBD 7-3</strain>
    </source>
</reference>
<dbReference type="Gene3D" id="2.60.120.10">
    <property type="entry name" value="Jelly Rolls"/>
    <property type="match status" value="1"/>
</dbReference>
<dbReference type="RefSeq" id="WP_316698902.1">
    <property type="nucleotide sequence ID" value="NZ_CP136336.1"/>
</dbReference>
<dbReference type="InterPro" id="IPR014710">
    <property type="entry name" value="RmlC-like_jellyroll"/>
</dbReference>
<name>A0ABZ0CPL3_9BURK</name>
<gene>
    <name evidence="1" type="ORF">RXV79_16160</name>
</gene>
<keyword evidence="2" id="KW-1185">Reference proteome</keyword>
<dbReference type="Proteomes" id="UP001303946">
    <property type="component" value="Chromosome"/>
</dbReference>
<dbReference type="SUPFAM" id="SSF51182">
    <property type="entry name" value="RmlC-like cupins"/>
    <property type="match status" value="1"/>
</dbReference>
<evidence type="ECO:0008006" key="3">
    <source>
        <dbReference type="Google" id="ProtNLM"/>
    </source>
</evidence>
<sequence length="111" mass="11955">MERLTDAMLAEAGIDVEHHFGGGVYAKDTRIPKGKRLVQHVHPFDHLSVLAVGTVVVEVDGAREVFVGPRCLTIKAGKAHAVEALTDAVWFCIHATSETDPTKVDDAILKG</sequence>
<organism evidence="1 2">
    <name type="scientific">Piscinibacter gummiphilus</name>
    <dbReference type="NCBI Taxonomy" id="946333"/>
    <lineage>
        <taxon>Bacteria</taxon>
        <taxon>Pseudomonadati</taxon>
        <taxon>Pseudomonadota</taxon>
        <taxon>Betaproteobacteria</taxon>
        <taxon>Burkholderiales</taxon>
        <taxon>Sphaerotilaceae</taxon>
        <taxon>Piscinibacter</taxon>
    </lineage>
</organism>
<evidence type="ECO:0000313" key="1">
    <source>
        <dbReference type="EMBL" id="WOB06456.1"/>
    </source>
</evidence>
<accession>A0ABZ0CPL3</accession>
<protein>
    <recommendedName>
        <fullName evidence="3">Cupin domain-containing protein</fullName>
    </recommendedName>
</protein>
<evidence type="ECO:0000313" key="2">
    <source>
        <dbReference type="Proteomes" id="UP001303946"/>
    </source>
</evidence>
<proteinExistence type="predicted"/>
<dbReference type="InterPro" id="IPR011051">
    <property type="entry name" value="RmlC_Cupin_sf"/>
</dbReference>
<dbReference type="EMBL" id="CP136336">
    <property type="protein sequence ID" value="WOB06456.1"/>
    <property type="molecule type" value="Genomic_DNA"/>
</dbReference>